<dbReference type="EMBL" id="CP000468">
    <property type="protein sequence ID" value="ABJ01677.1"/>
    <property type="molecule type" value="Genomic_DNA"/>
</dbReference>
<dbReference type="Proteomes" id="UP000008216">
    <property type="component" value="Chromosome"/>
</dbReference>
<dbReference type="AlphaFoldDB" id="A0A0H2Z1G5"/>
<dbReference type="HOGENOM" id="CLU_2450142_0_0_6"/>
<name>A0A0H2Z1G5_ECOK1</name>
<sequence>MNLLLHFCYRMTKACHRSRKYSLLGGGIDTNSCQNRPVFFPLLHNGHDSTTSNFPGVVNDLGRKGAKCKCCCHCVNQCEETFVKVDKRL</sequence>
<evidence type="ECO:0000313" key="1">
    <source>
        <dbReference type="EMBL" id="ABJ01677.1"/>
    </source>
</evidence>
<evidence type="ECO:0000313" key="2">
    <source>
        <dbReference type="Proteomes" id="UP000008216"/>
    </source>
</evidence>
<protein>
    <submittedName>
        <fullName evidence="1">Uncharacterized protein</fullName>
    </submittedName>
</protein>
<dbReference type="KEGG" id="ecv:APECO1_4276"/>
<accession>A0A0H2Z1G5</accession>
<keyword evidence="2" id="KW-1185">Reference proteome</keyword>
<proteinExistence type="predicted"/>
<gene>
    <name evidence="1" type="ORF">APECO1_4276</name>
</gene>
<reference evidence="1 2" key="1">
    <citation type="journal article" date="2007" name="J. Bacteriol.">
        <title>The genome sequence of avian pathogenic Escherichia coli strain O1:K1:H7 shares strong similarities with human extraintestinal pathogenic E. coli genomes.</title>
        <authorList>
            <person name="Johnson T.J."/>
            <person name="Kariyawasam S."/>
            <person name="Wannemuehler Y."/>
            <person name="Mangiamele P."/>
            <person name="Johnson S.J."/>
            <person name="Doetkott C."/>
            <person name="Skyberg J.A."/>
            <person name="Lynne A.M."/>
            <person name="Johnson J.R."/>
            <person name="Nolan L.K."/>
        </authorList>
    </citation>
    <scope>NUCLEOTIDE SEQUENCE [LARGE SCALE GENOMIC DNA]</scope>
    <source>
        <strain evidence="1">APEC O1</strain>
    </source>
</reference>
<organism evidence="1 2">
    <name type="scientific">Escherichia coli O1:K1 / APEC</name>
    <dbReference type="NCBI Taxonomy" id="405955"/>
    <lineage>
        <taxon>Bacteria</taxon>
        <taxon>Pseudomonadati</taxon>
        <taxon>Pseudomonadota</taxon>
        <taxon>Gammaproteobacteria</taxon>
        <taxon>Enterobacterales</taxon>
        <taxon>Enterobacteriaceae</taxon>
        <taxon>Escherichia</taxon>
    </lineage>
</organism>